<sequence>MKNETGMRTITYKLIVEELNLTSCFKNSKFTDLQQKFPHVVICDSMQYRPNSSHKNYGKRMFGLCTLCCTQALKPKSRKGGTKISFFKFAKKRHIEDYSNSVCE</sequence>
<organism evidence="1 2">
    <name type="scientific">Clytia hemisphaerica</name>
    <dbReference type="NCBI Taxonomy" id="252671"/>
    <lineage>
        <taxon>Eukaryota</taxon>
        <taxon>Metazoa</taxon>
        <taxon>Cnidaria</taxon>
        <taxon>Hydrozoa</taxon>
        <taxon>Hydroidolina</taxon>
        <taxon>Leptothecata</taxon>
        <taxon>Obeliida</taxon>
        <taxon>Clytiidae</taxon>
        <taxon>Clytia</taxon>
    </lineage>
</organism>
<proteinExistence type="predicted"/>
<dbReference type="Proteomes" id="UP000594262">
    <property type="component" value="Unplaced"/>
</dbReference>
<protein>
    <submittedName>
        <fullName evidence="1">Uncharacterized protein</fullName>
    </submittedName>
</protein>
<reference evidence="1" key="1">
    <citation type="submission" date="2021-01" db="UniProtKB">
        <authorList>
            <consortium name="EnsemblMetazoa"/>
        </authorList>
    </citation>
    <scope>IDENTIFICATION</scope>
</reference>
<dbReference type="AlphaFoldDB" id="A0A7M5XMF3"/>
<name>A0A7M5XMF3_9CNID</name>
<accession>A0A7M5XMF3</accession>
<evidence type="ECO:0000313" key="1">
    <source>
        <dbReference type="EnsemblMetazoa" id="CLYHEMP026088.1"/>
    </source>
</evidence>
<keyword evidence="2" id="KW-1185">Reference proteome</keyword>
<evidence type="ECO:0000313" key="2">
    <source>
        <dbReference type="Proteomes" id="UP000594262"/>
    </source>
</evidence>
<dbReference type="EnsemblMetazoa" id="CLYHEMT026088.1">
    <property type="protein sequence ID" value="CLYHEMP026088.1"/>
    <property type="gene ID" value="CLYHEMG026088"/>
</dbReference>